<dbReference type="Gene3D" id="1.20.140.10">
    <property type="entry name" value="Butyryl-CoA Dehydrogenase, subunit A, domain 3"/>
    <property type="match status" value="1"/>
</dbReference>
<keyword evidence="4 6" id="KW-0274">FAD</keyword>
<evidence type="ECO:0000313" key="10">
    <source>
        <dbReference type="EMBL" id="TWB18384.1"/>
    </source>
</evidence>
<evidence type="ECO:0000259" key="8">
    <source>
        <dbReference type="Pfam" id="PF02770"/>
    </source>
</evidence>
<dbReference type="Proteomes" id="UP000319859">
    <property type="component" value="Unassembled WGS sequence"/>
</dbReference>
<comment type="similarity">
    <text evidence="2 6">Belongs to the acyl-CoA dehydrogenase family.</text>
</comment>
<feature type="domain" description="Acyl-CoA oxidase/dehydrogenase middle" evidence="8">
    <location>
        <begin position="124"/>
        <end position="216"/>
    </location>
</feature>
<dbReference type="SUPFAM" id="SSF47203">
    <property type="entry name" value="Acyl-CoA dehydrogenase C-terminal domain-like"/>
    <property type="match status" value="1"/>
</dbReference>
<dbReference type="InterPro" id="IPR013786">
    <property type="entry name" value="AcylCoA_DH/ox_N"/>
</dbReference>
<sequence length="382" mass="40543">MHFALTDDQRAIRDSVQAFLQEAAGLDRLRSTIEADAGWDAELWHNLAVDMGYAGLMVPEAYGGIGGGAVDMALVLEETGARLAMAPFFETAVLGVQTILGAGTEAQKRSLLPGLADGSTKATLALTGPQGRPAPDGVTAWLRAEEGAWRLSGESCFVPFAHVADLLLVAARAPLSAGPRGISLLALPRDATGLRVERQPGLDPTRPLCRLTFDTVAVAPDQILGRAEEAGPVLERILATAAGLLAAEQTGGAAFCLATTVEYAQQRVQFGRKIASFQAVKHELADMMVAVEAARSAALYAAAAIDTDTDLLEACSAAKSWCSDAYRHCAGETIQLHGGIGFTWEHHAHLYFKRAWSSSAWLGDPAHHRERVARLMGLDDIP</sequence>
<dbReference type="Gene3D" id="1.10.540.10">
    <property type="entry name" value="Acyl-CoA dehydrogenase/oxidase, N-terminal domain"/>
    <property type="match status" value="1"/>
</dbReference>
<dbReference type="Proteomes" id="UP000320516">
    <property type="component" value="Unassembled WGS sequence"/>
</dbReference>
<evidence type="ECO:0000256" key="4">
    <source>
        <dbReference type="ARBA" id="ARBA00022827"/>
    </source>
</evidence>
<evidence type="ECO:0000313" key="11">
    <source>
        <dbReference type="EMBL" id="TWB66095.1"/>
    </source>
</evidence>
<evidence type="ECO:0000313" key="12">
    <source>
        <dbReference type="Proteomes" id="UP000319859"/>
    </source>
</evidence>
<evidence type="ECO:0000256" key="3">
    <source>
        <dbReference type="ARBA" id="ARBA00022630"/>
    </source>
</evidence>
<dbReference type="PANTHER" id="PTHR43884">
    <property type="entry name" value="ACYL-COA DEHYDROGENASE"/>
    <property type="match status" value="1"/>
</dbReference>
<evidence type="ECO:0000313" key="13">
    <source>
        <dbReference type="Proteomes" id="UP000320516"/>
    </source>
</evidence>
<keyword evidence="3 6" id="KW-0285">Flavoprotein</keyword>
<dbReference type="Pfam" id="PF00441">
    <property type="entry name" value="Acyl-CoA_dh_1"/>
    <property type="match status" value="1"/>
</dbReference>
<dbReference type="InterPro" id="IPR006091">
    <property type="entry name" value="Acyl-CoA_Oxase/DH_mid-dom"/>
</dbReference>
<dbReference type="EMBL" id="VITN01000010">
    <property type="protein sequence ID" value="TWB18384.1"/>
    <property type="molecule type" value="Genomic_DNA"/>
</dbReference>
<dbReference type="InterPro" id="IPR009075">
    <property type="entry name" value="AcylCo_DH/oxidase_C"/>
</dbReference>
<dbReference type="Gene3D" id="2.40.110.10">
    <property type="entry name" value="Butyryl-CoA Dehydrogenase, subunit A, domain 2"/>
    <property type="match status" value="1"/>
</dbReference>
<evidence type="ECO:0000259" key="7">
    <source>
        <dbReference type="Pfam" id="PF00441"/>
    </source>
</evidence>
<evidence type="ECO:0000256" key="1">
    <source>
        <dbReference type="ARBA" id="ARBA00001974"/>
    </source>
</evidence>
<dbReference type="EMBL" id="VITV01000016">
    <property type="protein sequence ID" value="TWB66095.1"/>
    <property type="molecule type" value="Genomic_DNA"/>
</dbReference>
<dbReference type="CDD" id="cd00567">
    <property type="entry name" value="ACAD"/>
    <property type="match status" value="1"/>
</dbReference>
<organism evidence="11 13">
    <name type="scientific">Nitrospirillum amazonense</name>
    <dbReference type="NCBI Taxonomy" id="28077"/>
    <lineage>
        <taxon>Bacteria</taxon>
        <taxon>Pseudomonadati</taxon>
        <taxon>Pseudomonadota</taxon>
        <taxon>Alphaproteobacteria</taxon>
        <taxon>Rhodospirillales</taxon>
        <taxon>Azospirillaceae</taxon>
        <taxon>Nitrospirillum</taxon>
    </lineage>
</organism>
<comment type="cofactor">
    <cofactor evidence="1 6">
        <name>FAD</name>
        <dbReference type="ChEBI" id="CHEBI:57692"/>
    </cofactor>
</comment>
<dbReference type="GO" id="GO:0003995">
    <property type="term" value="F:acyl-CoA dehydrogenase activity"/>
    <property type="evidence" value="ECO:0007669"/>
    <property type="project" value="TreeGrafter"/>
</dbReference>
<evidence type="ECO:0000259" key="9">
    <source>
        <dbReference type="Pfam" id="PF02771"/>
    </source>
</evidence>
<dbReference type="AlphaFoldDB" id="A0A560J5J5"/>
<dbReference type="Pfam" id="PF02770">
    <property type="entry name" value="Acyl-CoA_dh_M"/>
    <property type="match status" value="1"/>
</dbReference>
<evidence type="ECO:0000256" key="6">
    <source>
        <dbReference type="RuleBase" id="RU362125"/>
    </source>
</evidence>
<protein>
    <submittedName>
        <fullName evidence="11">Alkylation response protein AidB-like acyl-CoA dehydrogenase</fullName>
    </submittedName>
</protein>
<dbReference type="GO" id="GO:0050660">
    <property type="term" value="F:flavin adenine dinucleotide binding"/>
    <property type="evidence" value="ECO:0007669"/>
    <property type="project" value="InterPro"/>
</dbReference>
<keyword evidence="5 6" id="KW-0560">Oxidoreductase</keyword>
<dbReference type="InterPro" id="IPR037069">
    <property type="entry name" value="AcylCoA_DH/ox_N_sf"/>
</dbReference>
<dbReference type="InterPro" id="IPR036250">
    <property type="entry name" value="AcylCo_DH-like_C"/>
</dbReference>
<dbReference type="OrthoDB" id="7328575at2"/>
<comment type="caution">
    <text evidence="11">The sequence shown here is derived from an EMBL/GenBank/DDBJ whole genome shotgun (WGS) entry which is preliminary data.</text>
</comment>
<accession>A0A560J5J5</accession>
<dbReference type="SUPFAM" id="SSF56645">
    <property type="entry name" value="Acyl-CoA dehydrogenase NM domain-like"/>
    <property type="match status" value="1"/>
</dbReference>
<proteinExistence type="inferred from homology"/>
<feature type="domain" description="Acyl-CoA dehydrogenase/oxidase N-terminal" evidence="9">
    <location>
        <begin position="6"/>
        <end position="118"/>
    </location>
</feature>
<dbReference type="PANTHER" id="PTHR43884:SF20">
    <property type="entry name" value="ACYL-COA DEHYDROGENASE FADE28"/>
    <property type="match status" value="1"/>
</dbReference>
<dbReference type="RefSeq" id="WP_145613683.1">
    <property type="nucleotide sequence ID" value="NZ_VITN01000010.1"/>
</dbReference>
<dbReference type="InterPro" id="IPR046373">
    <property type="entry name" value="Acyl-CoA_Oxase/DH_mid-dom_sf"/>
</dbReference>
<dbReference type="Pfam" id="PF02771">
    <property type="entry name" value="Acyl-CoA_dh_N"/>
    <property type="match status" value="1"/>
</dbReference>
<gene>
    <name evidence="11" type="ORF">FBZ87_11659</name>
    <name evidence="10" type="ORF">FBZ89_11029</name>
</gene>
<evidence type="ECO:0000256" key="5">
    <source>
        <dbReference type="ARBA" id="ARBA00023002"/>
    </source>
</evidence>
<name>A0A560J5J5_9PROT</name>
<dbReference type="InterPro" id="IPR009100">
    <property type="entry name" value="AcylCoA_DH/oxidase_NM_dom_sf"/>
</dbReference>
<evidence type="ECO:0000256" key="2">
    <source>
        <dbReference type="ARBA" id="ARBA00009347"/>
    </source>
</evidence>
<feature type="domain" description="Acyl-CoA dehydrogenase/oxidase C-terminal" evidence="7">
    <location>
        <begin position="238"/>
        <end position="375"/>
    </location>
</feature>
<reference evidence="12 13" key="1">
    <citation type="submission" date="2019-06" db="EMBL/GenBank/DDBJ databases">
        <title>Genomic Encyclopedia of Type Strains, Phase IV (KMG-V): Genome sequencing to study the core and pangenomes of soil and plant-associated prokaryotes.</title>
        <authorList>
            <person name="Whitman W."/>
        </authorList>
    </citation>
    <scope>NUCLEOTIDE SEQUENCE [LARGE SCALE GENOMIC DNA]</scope>
    <source>
        <strain evidence="10 12">BR 11880</strain>
        <strain evidence="11 13">BR 12005</strain>
    </source>
</reference>